<dbReference type="RefSeq" id="XP_031579395.1">
    <property type="nucleotide sequence ID" value="XM_031722588.1"/>
</dbReference>
<dbReference type="InterPro" id="IPR006140">
    <property type="entry name" value="D-isomer_DH_NAD-bd"/>
</dbReference>
<dbReference type="PROSITE" id="PS00671">
    <property type="entry name" value="D_2_HYDROXYACID_DH_3"/>
    <property type="match status" value="1"/>
</dbReference>
<evidence type="ECO:0000256" key="4">
    <source>
        <dbReference type="RuleBase" id="RU003719"/>
    </source>
</evidence>
<dbReference type="GO" id="GO:0030267">
    <property type="term" value="F:glyoxylate reductase (NADPH) activity"/>
    <property type="evidence" value="ECO:0007669"/>
    <property type="project" value="TreeGrafter"/>
</dbReference>
<dbReference type="FunFam" id="3.40.50.720:FF:000203">
    <property type="entry name" value="D-3-phosphoglycerate dehydrogenase (SerA)"/>
    <property type="match status" value="1"/>
</dbReference>
<dbReference type="CDD" id="cd12168">
    <property type="entry name" value="Mand_dh_like"/>
    <property type="match status" value="1"/>
</dbReference>
<dbReference type="PANTHER" id="PTHR10996:SF257">
    <property type="entry name" value="GLYOXYLATE REDUCTASE 1"/>
    <property type="match status" value="1"/>
</dbReference>
<feature type="domain" description="D-isomer specific 2-hydroxyacid dehydrogenase NAD-binding" evidence="6">
    <location>
        <begin position="121"/>
        <end position="291"/>
    </location>
</feature>
<comment type="similarity">
    <text evidence="1 4">Belongs to the D-isomer specific 2-hydroxyacid dehydrogenase family.</text>
</comment>
<keyword evidence="8" id="KW-1185">Reference proteome</keyword>
<dbReference type="VEuPathDB" id="FungiDB:BDBG_06387"/>
<gene>
    <name evidence="7" type="ORF">BDBG_06387</name>
</gene>
<accession>A0A179UVY4</accession>
<dbReference type="InterPro" id="IPR029752">
    <property type="entry name" value="D-isomer_DH_CS1"/>
</dbReference>
<dbReference type="GeneID" id="8503476"/>
<dbReference type="EMBL" id="GG657460">
    <property type="protein sequence ID" value="OAT10562.1"/>
    <property type="molecule type" value="Genomic_DNA"/>
</dbReference>
<dbReference type="InterPro" id="IPR029753">
    <property type="entry name" value="D-isomer_DH_CS"/>
</dbReference>
<feature type="domain" description="D-isomer specific 2-hydroxyacid dehydrogenase catalytic" evidence="5">
    <location>
        <begin position="35"/>
        <end position="320"/>
    </location>
</feature>
<dbReference type="Proteomes" id="UP000002038">
    <property type="component" value="Unassembled WGS sequence"/>
</dbReference>
<dbReference type="InterPro" id="IPR050223">
    <property type="entry name" value="D-isomer_2-hydroxyacid_DH"/>
</dbReference>
<dbReference type="Gene3D" id="3.40.50.720">
    <property type="entry name" value="NAD(P)-binding Rossmann-like Domain"/>
    <property type="match status" value="2"/>
</dbReference>
<dbReference type="PANTHER" id="PTHR10996">
    <property type="entry name" value="2-HYDROXYACID DEHYDROGENASE-RELATED"/>
    <property type="match status" value="1"/>
</dbReference>
<dbReference type="SUPFAM" id="SSF52283">
    <property type="entry name" value="Formate/glycerate dehydrogenase catalytic domain-like"/>
    <property type="match status" value="1"/>
</dbReference>
<keyword evidence="2 4" id="KW-0560">Oxidoreductase</keyword>
<dbReference type="PROSITE" id="PS00065">
    <property type="entry name" value="D_2_HYDROXYACID_DH_1"/>
    <property type="match status" value="1"/>
</dbReference>
<evidence type="ECO:0000256" key="2">
    <source>
        <dbReference type="ARBA" id="ARBA00023002"/>
    </source>
</evidence>
<evidence type="ECO:0000256" key="1">
    <source>
        <dbReference type="ARBA" id="ARBA00005854"/>
    </source>
</evidence>
<proteinExistence type="inferred from homology"/>
<dbReference type="Pfam" id="PF00389">
    <property type="entry name" value="2-Hacid_dh"/>
    <property type="match status" value="1"/>
</dbReference>
<name>A0A179UVY4_BLAGS</name>
<keyword evidence="3" id="KW-0520">NAD</keyword>
<dbReference type="GO" id="GO:0005829">
    <property type="term" value="C:cytosol"/>
    <property type="evidence" value="ECO:0007669"/>
    <property type="project" value="TreeGrafter"/>
</dbReference>
<dbReference type="Pfam" id="PF02826">
    <property type="entry name" value="2-Hacid_dh_C"/>
    <property type="match status" value="1"/>
</dbReference>
<evidence type="ECO:0000313" key="7">
    <source>
        <dbReference type="EMBL" id="OAT10562.1"/>
    </source>
</evidence>
<evidence type="ECO:0000259" key="5">
    <source>
        <dbReference type="Pfam" id="PF00389"/>
    </source>
</evidence>
<dbReference type="SUPFAM" id="SSF51735">
    <property type="entry name" value="NAD(P)-binding Rossmann-fold domains"/>
    <property type="match status" value="1"/>
</dbReference>
<dbReference type="GO" id="GO:0016618">
    <property type="term" value="F:hydroxypyruvate reductase [NAD(P)H] activity"/>
    <property type="evidence" value="ECO:0007669"/>
    <property type="project" value="TreeGrafter"/>
</dbReference>
<organism evidence="7 8">
    <name type="scientific">Blastomyces gilchristii (strain SLH14081)</name>
    <name type="common">Blastomyces dermatitidis</name>
    <dbReference type="NCBI Taxonomy" id="559298"/>
    <lineage>
        <taxon>Eukaryota</taxon>
        <taxon>Fungi</taxon>
        <taxon>Dikarya</taxon>
        <taxon>Ascomycota</taxon>
        <taxon>Pezizomycotina</taxon>
        <taxon>Eurotiomycetes</taxon>
        <taxon>Eurotiomycetidae</taxon>
        <taxon>Onygenales</taxon>
        <taxon>Ajellomycetaceae</taxon>
        <taxon>Blastomyces</taxon>
    </lineage>
</organism>
<dbReference type="OrthoDB" id="9991913at2759"/>
<dbReference type="KEGG" id="bgh:BDBG_06387"/>
<evidence type="ECO:0000259" key="6">
    <source>
        <dbReference type="Pfam" id="PF02826"/>
    </source>
</evidence>
<reference evidence="8" key="1">
    <citation type="journal article" date="2015" name="PLoS Genet.">
        <title>The dynamic genome and transcriptome of the human fungal pathogen Blastomyces and close relative Emmonsia.</title>
        <authorList>
            <person name="Munoz J.F."/>
            <person name="Gauthier G.M."/>
            <person name="Desjardins C.A."/>
            <person name="Gallo J.E."/>
            <person name="Holder J."/>
            <person name="Sullivan T.D."/>
            <person name="Marty A.J."/>
            <person name="Carmen J.C."/>
            <person name="Chen Z."/>
            <person name="Ding L."/>
            <person name="Gujja S."/>
            <person name="Magrini V."/>
            <person name="Misas E."/>
            <person name="Mitreva M."/>
            <person name="Priest M."/>
            <person name="Saif S."/>
            <person name="Whiston E.A."/>
            <person name="Young S."/>
            <person name="Zeng Q."/>
            <person name="Goldman W.E."/>
            <person name="Mardis E.R."/>
            <person name="Taylor J.W."/>
            <person name="McEwen J.G."/>
            <person name="Clay O.K."/>
            <person name="Klein B.S."/>
            <person name="Cuomo C.A."/>
        </authorList>
    </citation>
    <scope>NUCLEOTIDE SEQUENCE [LARGE SCALE GENOMIC DNA]</scope>
    <source>
        <strain evidence="8">SLH14081</strain>
    </source>
</reference>
<dbReference type="InterPro" id="IPR006139">
    <property type="entry name" value="D-isomer_2_OHA_DH_cat_dom"/>
</dbReference>
<evidence type="ECO:0000256" key="3">
    <source>
        <dbReference type="ARBA" id="ARBA00023027"/>
    </source>
</evidence>
<dbReference type="STRING" id="559298.A0A179UVY4"/>
<dbReference type="GO" id="GO:0051287">
    <property type="term" value="F:NAD binding"/>
    <property type="evidence" value="ECO:0007669"/>
    <property type="project" value="InterPro"/>
</dbReference>
<sequence>MSSRGALLIGNIDHCKTEWDNFSSIVSLHQYGQGNRDEFIANCKSGKYDGVVAIYRSNESTKVTGPFDAELLDALPKSLEFICHNGAGYDNIDIATCTKKGIRVSSTPVAVAPATADVAIFLMIGALRQLWTPLSAVRAGEWRGETVLGNDPQGKVLGILGMGGIGKEVAHRAKAFGMKVIYHNRKRADPEPEGTEYVTFDALLSRSDVISINCTLTDQTRHIIREREFAKMKTGVVIVNTARGAVIDEKALVEALGTKVASVGLDVYEHEPKIEPVLREHPRAFLLPHIGTFTRETQKKMEELVLRNLRSCLEHDILITMVPEQRMVFP</sequence>
<dbReference type="InterPro" id="IPR036291">
    <property type="entry name" value="NAD(P)-bd_dom_sf"/>
</dbReference>
<protein>
    <submittedName>
        <fullName evidence="7">D-3-phosphoglycerate dehydrogenase</fullName>
    </submittedName>
</protein>
<evidence type="ECO:0000313" key="8">
    <source>
        <dbReference type="Proteomes" id="UP000002038"/>
    </source>
</evidence>
<dbReference type="AlphaFoldDB" id="A0A179UVY4"/>